<sequence>WKTRQDLYVQAVEAPPTSEQFFSRPSKHFVDCGNKTKIKRVQDIIKIFGVAEQ</sequence>
<proteinExistence type="predicted"/>
<feature type="non-terminal residue" evidence="1">
    <location>
        <position position="1"/>
    </location>
</feature>
<accession>A0A6H5G3J7</accession>
<gene>
    <name evidence="1" type="ORF">NTEN_LOCUS3425</name>
</gene>
<reference evidence="1 2" key="1">
    <citation type="submission" date="2020-02" db="EMBL/GenBank/DDBJ databases">
        <authorList>
            <person name="Ferguson B K."/>
        </authorList>
    </citation>
    <scope>NUCLEOTIDE SEQUENCE [LARGE SCALE GENOMIC DNA]</scope>
</reference>
<evidence type="ECO:0000313" key="2">
    <source>
        <dbReference type="Proteomes" id="UP000479000"/>
    </source>
</evidence>
<dbReference type="EMBL" id="CADCXU010005379">
    <property type="protein sequence ID" value="CAA9997078.1"/>
    <property type="molecule type" value="Genomic_DNA"/>
</dbReference>
<protein>
    <submittedName>
        <fullName evidence="1">Uncharacterized protein</fullName>
    </submittedName>
</protein>
<name>A0A6H5G3J7_9HEMI</name>
<evidence type="ECO:0000313" key="1">
    <source>
        <dbReference type="EMBL" id="CAA9997078.1"/>
    </source>
</evidence>
<organism evidence="1 2">
    <name type="scientific">Nesidiocoris tenuis</name>
    <dbReference type="NCBI Taxonomy" id="355587"/>
    <lineage>
        <taxon>Eukaryota</taxon>
        <taxon>Metazoa</taxon>
        <taxon>Ecdysozoa</taxon>
        <taxon>Arthropoda</taxon>
        <taxon>Hexapoda</taxon>
        <taxon>Insecta</taxon>
        <taxon>Pterygota</taxon>
        <taxon>Neoptera</taxon>
        <taxon>Paraneoptera</taxon>
        <taxon>Hemiptera</taxon>
        <taxon>Heteroptera</taxon>
        <taxon>Panheteroptera</taxon>
        <taxon>Cimicomorpha</taxon>
        <taxon>Miridae</taxon>
        <taxon>Dicyphina</taxon>
        <taxon>Nesidiocoris</taxon>
    </lineage>
</organism>
<dbReference type="AlphaFoldDB" id="A0A6H5G3J7"/>
<dbReference type="Proteomes" id="UP000479000">
    <property type="component" value="Unassembled WGS sequence"/>
</dbReference>
<keyword evidence="2" id="KW-1185">Reference proteome</keyword>